<protein>
    <submittedName>
        <fullName evidence="1">Uncharacterized protein</fullName>
    </submittedName>
</protein>
<dbReference type="Proteomes" id="UP000276133">
    <property type="component" value="Unassembled WGS sequence"/>
</dbReference>
<dbReference type="EMBL" id="REGN01002105">
    <property type="protein sequence ID" value="RNA30280.1"/>
    <property type="molecule type" value="Genomic_DNA"/>
</dbReference>
<keyword evidence="2" id="KW-1185">Reference proteome</keyword>
<gene>
    <name evidence="1" type="ORF">BpHYR1_027644</name>
</gene>
<evidence type="ECO:0000313" key="1">
    <source>
        <dbReference type="EMBL" id="RNA30280.1"/>
    </source>
</evidence>
<organism evidence="1 2">
    <name type="scientific">Brachionus plicatilis</name>
    <name type="common">Marine rotifer</name>
    <name type="synonym">Brachionus muelleri</name>
    <dbReference type="NCBI Taxonomy" id="10195"/>
    <lineage>
        <taxon>Eukaryota</taxon>
        <taxon>Metazoa</taxon>
        <taxon>Spiralia</taxon>
        <taxon>Gnathifera</taxon>
        <taxon>Rotifera</taxon>
        <taxon>Eurotatoria</taxon>
        <taxon>Monogononta</taxon>
        <taxon>Pseudotrocha</taxon>
        <taxon>Ploima</taxon>
        <taxon>Brachionidae</taxon>
        <taxon>Brachionus</taxon>
    </lineage>
</organism>
<comment type="caution">
    <text evidence="1">The sequence shown here is derived from an EMBL/GenBank/DDBJ whole genome shotgun (WGS) entry which is preliminary data.</text>
</comment>
<sequence>MLSFCLIGSLALTFDCTKLSVVEFFVLTDDSGFGSAKLKLDADFVLIKLGFEHLKFESSLGFLLKVLVVPVRNEEFSQFLFGAATLFKWMSSIRSSGMSSFSRKSSLRPLDKLLVESNSKSPWRFCFSSFRPLIWNIIQKKDIYSYYRIIWIMEKMTKKFLVFRPLVFTIICENERLLNS</sequence>
<proteinExistence type="predicted"/>
<reference evidence="1 2" key="1">
    <citation type="journal article" date="2018" name="Sci. Rep.">
        <title>Genomic signatures of local adaptation to the degree of environmental predictability in rotifers.</title>
        <authorList>
            <person name="Franch-Gras L."/>
            <person name="Hahn C."/>
            <person name="Garcia-Roger E.M."/>
            <person name="Carmona M.J."/>
            <person name="Serra M."/>
            <person name="Gomez A."/>
        </authorList>
    </citation>
    <scope>NUCLEOTIDE SEQUENCE [LARGE SCALE GENOMIC DNA]</scope>
    <source>
        <strain evidence="1">HYR1</strain>
    </source>
</reference>
<name>A0A3M7S3Q8_BRAPC</name>
<evidence type="ECO:0000313" key="2">
    <source>
        <dbReference type="Proteomes" id="UP000276133"/>
    </source>
</evidence>
<accession>A0A3M7S3Q8</accession>
<dbReference type="AlphaFoldDB" id="A0A3M7S3Q8"/>